<sequence length="92" mass="10736">GYGWPDRQLHSPLVHFTVVVKRKVLFTDESKIEIYGSNRRVYVIWGCFAYPELDTCTSYRIKGSVGQYSYSQKCQNQPSMFSQGYHELSMKN</sequence>
<keyword evidence="2" id="KW-1185">Reference proteome</keyword>
<evidence type="ECO:0000313" key="2">
    <source>
        <dbReference type="Proteomes" id="UP000261420"/>
    </source>
</evidence>
<evidence type="ECO:0000313" key="1">
    <source>
        <dbReference type="Ensembl" id="ENSSDUP00000016496.1"/>
    </source>
</evidence>
<reference evidence="1" key="2">
    <citation type="submission" date="2025-09" db="UniProtKB">
        <authorList>
            <consortium name="Ensembl"/>
        </authorList>
    </citation>
    <scope>IDENTIFICATION</scope>
</reference>
<organism evidence="1 2">
    <name type="scientific">Seriola dumerili</name>
    <name type="common">Greater amberjack</name>
    <name type="synonym">Caranx dumerili</name>
    <dbReference type="NCBI Taxonomy" id="41447"/>
    <lineage>
        <taxon>Eukaryota</taxon>
        <taxon>Metazoa</taxon>
        <taxon>Chordata</taxon>
        <taxon>Craniata</taxon>
        <taxon>Vertebrata</taxon>
        <taxon>Euteleostomi</taxon>
        <taxon>Actinopterygii</taxon>
        <taxon>Neopterygii</taxon>
        <taxon>Teleostei</taxon>
        <taxon>Neoteleostei</taxon>
        <taxon>Acanthomorphata</taxon>
        <taxon>Carangaria</taxon>
        <taxon>Carangiformes</taxon>
        <taxon>Carangidae</taxon>
        <taxon>Seriola</taxon>
    </lineage>
</organism>
<dbReference type="AlphaFoldDB" id="A0A3B4UCV7"/>
<dbReference type="Proteomes" id="UP000261420">
    <property type="component" value="Unplaced"/>
</dbReference>
<name>A0A3B4UCV7_SERDU</name>
<dbReference type="Ensembl" id="ENSSDUT00000016802.1">
    <property type="protein sequence ID" value="ENSSDUP00000016496.1"/>
    <property type="gene ID" value="ENSSDUG00000012054.1"/>
</dbReference>
<reference evidence="1" key="1">
    <citation type="submission" date="2025-08" db="UniProtKB">
        <authorList>
            <consortium name="Ensembl"/>
        </authorList>
    </citation>
    <scope>IDENTIFICATION</scope>
</reference>
<protein>
    <submittedName>
        <fullName evidence="1">Uncharacterized protein</fullName>
    </submittedName>
</protein>
<proteinExistence type="predicted"/>
<accession>A0A3B4UCV7</accession>